<keyword evidence="2" id="KW-1133">Transmembrane helix</keyword>
<name>A0A2J5HDX3_9EURO</name>
<accession>A0A2J5HDX3</accession>
<dbReference type="AlphaFoldDB" id="A0A2J5HDX3"/>
<evidence type="ECO:0008006" key="6">
    <source>
        <dbReference type="Google" id="ProtNLM"/>
    </source>
</evidence>
<keyword evidence="3" id="KW-0732">Signal</keyword>
<evidence type="ECO:0000256" key="1">
    <source>
        <dbReference type="SAM" id="MobiDB-lite"/>
    </source>
</evidence>
<evidence type="ECO:0000313" key="5">
    <source>
        <dbReference type="Proteomes" id="UP000235023"/>
    </source>
</evidence>
<keyword evidence="5" id="KW-1185">Reference proteome</keyword>
<evidence type="ECO:0000313" key="4">
    <source>
        <dbReference type="EMBL" id="PLN75031.1"/>
    </source>
</evidence>
<keyword evidence="2" id="KW-0812">Transmembrane</keyword>
<evidence type="ECO:0000256" key="3">
    <source>
        <dbReference type="SAM" id="SignalP"/>
    </source>
</evidence>
<dbReference type="OrthoDB" id="5425637at2759"/>
<dbReference type="EMBL" id="KZ559667">
    <property type="protein sequence ID" value="PLN75031.1"/>
    <property type="molecule type" value="Genomic_DNA"/>
</dbReference>
<keyword evidence="2" id="KW-0472">Membrane</keyword>
<evidence type="ECO:0000256" key="2">
    <source>
        <dbReference type="SAM" id="Phobius"/>
    </source>
</evidence>
<feature type="chain" id="PRO_5014377563" description="Transmembrane protein" evidence="3">
    <location>
        <begin position="21"/>
        <end position="171"/>
    </location>
</feature>
<dbReference type="Proteomes" id="UP000235023">
    <property type="component" value="Unassembled WGS sequence"/>
</dbReference>
<proteinExistence type="predicted"/>
<reference evidence="5" key="1">
    <citation type="submission" date="2017-12" db="EMBL/GenBank/DDBJ databases">
        <authorList>
            <consortium name="DOE Joint Genome Institute"/>
            <person name="Mondo S.J."/>
            <person name="Kjaerbolling I."/>
            <person name="Vesth T.C."/>
            <person name="Frisvad J.C."/>
            <person name="Nybo J.L."/>
            <person name="Theobald S."/>
            <person name="Kuo A."/>
            <person name="Bowyer P."/>
            <person name="Matsuda Y."/>
            <person name="Lyhne E.K."/>
            <person name="Kogle M.E."/>
            <person name="Clum A."/>
            <person name="Lipzen A."/>
            <person name="Salamov A."/>
            <person name="Ngan C.Y."/>
            <person name="Daum C."/>
            <person name="Chiniquy J."/>
            <person name="Barry K."/>
            <person name="LaButti K."/>
            <person name="Haridas S."/>
            <person name="Simmons B.A."/>
            <person name="Magnuson J.K."/>
            <person name="Mortensen U.H."/>
            <person name="Larsen T.O."/>
            <person name="Grigoriev I.V."/>
            <person name="Baker S.E."/>
            <person name="Andersen M.R."/>
            <person name="Nordberg H.P."/>
            <person name="Cantor M.N."/>
            <person name="Hua S.X."/>
        </authorList>
    </citation>
    <scope>NUCLEOTIDE SEQUENCE [LARGE SCALE GENOMIC DNA]</scope>
    <source>
        <strain evidence="5">IBT 19404</strain>
    </source>
</reference>
<feature type="region of interest" description="Disordered" evidence="1">
    <location>
        <begin position="89"/>
        <end position="171"/>
    </location>
</feature>
<feature type="compositionally biased region" description="Basic and acidic residues" evidence="1">
    <location>
        <begin position="135"/>
        <end position="160"/>
    </location>
</feature>
<organism evidence="4 5">
    <name type="scientific">Aspergillus taichungensis</name>
    <dbReference type="NCBI Taxonomy" id="482145"/>
    <lineage>
        <taxon>Eukaryota</taxon>
        <taxon>Fungi</taxon>
        <taxon>Dikarya</taxon>
        <taxon>Ascomycota</taxon>
        <taxon>Pezizomycotina</taxon>
        <taxon>Eurotiomycetes</taxon>
        <taxon>Eurotiomycetidae</taxon>
        <taxon>Eurotiales</taxon>
        <taxon>Aspergillaceae</taxon>
        <taxon>Aspergillus</taxon>
        <taxon>Aspergillus subgen. Circumdati</taxon>
    </lineage>
</organism>
<protein>
    <recommendedName>
        <fullName evidence="6">Transmembrane protein</fullName>
    </recommendedName>
</protein>
<feature type="transmembrane region" description="Helical" evidence="2">
    <location>
        <begin position="51"/>
        <end position="74"/>
    </location>
</feature>
<feature type="signal peptide" evidence="3">
    <location>
        <begin position="1"/>
        <end position="20"/>
    </location>
</feature>
<sequence>MYSPILPVVLAALLSQKATAQSIAEEIEAQNDAGAEGPSSESSVGVSSEGMIILCTIVGVVVFIGISSAALFVVAKRRQWAMRETISRSARQVTQAIKTPLTPRFPRAKPQGQDNGGDGVRRGREGGMGGIARQQTRDVEKGSVSDDDVQKTGDDRRESRGWGSLFLFNRG</sequence>
<gene>
    <name evidence="4" type="ORF">BDW42DRAFT_189500</name>
</gene>